<comment type="caution">
    <text evidence="5">The sequence shown here is derived from an EMBL/GenBank/DDBJ whole genome shotgun (WGS) entry which is preliminary data.</text>
</comment>
<dbReference type="PANTHER" id="PTHR31793">
    <property type="entry name" value="4-HYDROXYBENZOYL-COA THIOESTERASE FAMILY MEMBER"/>
    <property type="match status" value="1"/>
</dbReference>
<keyword evidence="2" id="KW-0378">Hydrolase</keyword>
<accession>A0AAV9J3C5</accession>
<dbReference type="EMBL" id="JAVFHQ010000097">
    <property type="protein sequence ID" value="KAK4539383.1"/>
    <property type="molecule type" value="Genomic_DNA"/>
</dbReference>
<evidence type="ECO:0000256" key="1">
    <source>
        <dbReference type="ARBA" id="ARBA00005953"/>
    </source>
</evidence>
<dbReference type="AlphaFoldDB" id="A0AAV9J3C5"/>
<evidence type="ECO:0000313" key="6">
    <source>
        <dbReference type="Proteomes" id="UP001324427"/>
    </source>
</evidence>
<dbReference type="SUPFAM" id="SSF54637">
    <property type="entry name" value="Thioesterase/thiol ester dehydrase-isomerase"/>
    <property type="match status" value="1"/>
</dbReference>
<feature type="domain" description="Thioesterase" evidence="4">
    <location>
        <begin position="37"/>
        <end position="118"/>
    </location>
</feature>
<keyword evidence="6" id="KW-1185">Reference proteome</keyword>
<dbReference type="InterPro" id="IPR050563">
    <property type="entry name" value="4-hydroxybenzoyl-CoA_TE"/>
</dbReference>
<sequence length="166" mass="19014">MTGLLGLDLAAKKQRKRSDYPYRLDYRTRWADNDMFHHLNNPIYGVLIDSIINDYLIKKCGYNTSNYPRTALVANTYCDYFGSTQYPSMLEVGLRVVKLGKNSVMYECGIFEEGTEQVKAVGGFVQIWVRREDNRPPPEGLEPRVRKALEPLLEGSEQAAEQKSKL</sequence>
<evidence type="ECO:0000256" key="2">
    <source>
        <dbReference type="ARBA" id="ARBA00022801"/>
    </source>
</evidence>
<dbReference type="InterPro" id="IPR029069">
    <property type="entry name" value="HotDog_dom_sf"/>
</dbReference>
<comment type="similarity">
    <text evidence="1">Belongs to the 4-hydroxybenzoyl-CoA thioesterase family.</text>
</comment>
<name>A0AAV9J3C5_9PEZI</name>
<evidence type="ECO:0000313" key="5">
    <source>
        <dbReference type="EMBL" id="KAK4539383.1"/>
    </source>
</evidence>
<dbReference type="Gene3D" id="3.10.129.10">
    <property type="entry name" value="Hotdog Thioesterase"/>
    <property type="match status" value="1"/>
</dbReference>
<feature type="region of interest" description="Disordered" evidence="3">
    <location>
        <begin position="133"/>
        <end position="166"/>
    </location>
</feature>
<dbReference type="InterPro" id="IPR006683">
    <property type="entry name" value="Thioestr_dom"/>
</dbReference>
<organism evidence="5 6">
    <name type="scientific">Oleoguttula mirabilis</name>
    <dbReference type="NCBI Taxonomy" id="1507867"/>
    <lineage>
        <taxon>Eukaryota</taxon>
        <taxon>Fungi</taxon>
        <taxon>Dikarya</taxon>
        <taxon>Ascomycota</taxon>
        <taxon>Pezizomycotina</taxon>
        <taxon>Dothideomycetes</taxon>
        <taxon>Dothideomycetidae</taxon>
        <taxon>Mycosphaerellales</taxon>
        <taxon>Teratosphaeriaceae</taxon>
        <taxon>Oleoguttula</taxon>
    </lineage>
</organism>
<evidence type="ECO:0000259" key="4">
    <source>
        <dbReference type="Pfam" id="PF03061"/>
    </source>
</evidence>
<dbReference type="GO" id="GO:0047617">
    <property type="term" value="F:fatty acyl-CoA hydrolase activity"/>
    <property type="evidence" value="ECO:0007669"/>
    <property type="project" value="TreeGrafter"/>
</dbReference>
<gene>
    <name evidence="5" type="ORF">LTR36_010984</name>
</gene>
<protein>
    <recommendedName>
        <fullName evidence="4">Thioesterase domain-containing protein</fullName>
    </recommendedName>
</protein>
<dbReference type="Proteomes" id="UP001324427">
    <property type="component" value="Unassembled WGS sequence"/>
</dbReference>
<dbReference type="CDD" id="cd00586">
    <property type="entry name" value="4HBT"/>
    <property type="match status" value="1"/>
</dbReference>
<dbReference type="PANTHER" id="PTHR31793:SF27">
    <property type="entry name" value="NOVEL THIOESTERASE SUPERFAMILY DOMAIN AND SAPOSIN A-TYPE DOMAIN CONTAINING PROTEIN (0610012H03RIK)"/>
    <property type="match status" value="1"/>
</dbReference>
<feature type="compositionally biased region" description="Basic and acidic residues" evidence="3">
    <location>
        <begin position="133"/>
        <end position="149"/>
    </location>
</feature>
<proteinExistence type="inferred from homology"/>
<reference evidence="5 6" key="1">
    <citation type="submission" date="2021-11" db="EMBL/GenBank/DDBJ databases">
        <title>Black yeast isolated from Biological Soil Crust.</title>
        <authorList>
            <person name="Kurbessoian T."/>
        </authorList>
    </citation>
    <scope>NUCLEOTIDE SEQUENCE [LARGE SCALE GENOMIC DNA]</scope>
    <source>
        <strain evidence="5 6">CCFEE 5522</strain>
    </source>
</reference>
<evidence type="ECO:0000256" key="3">
    <source>
        <dbReference type="SAM" id="MobiDB-lite"/>
    </source>
</evidence>
<dbReference type="Pfam" id="PF03061">
    <property type="entry name" value="4HBT"/>
    <property type="match status" value="1"/>
</dbReference>